<keyword evidence="4 5" id="KW-0064">Aspartyl protease</keyword>
<feature type="chain" id="PRO_5046179377" description="rhizopuspepsin" evidence="6">
    <location>
        <begin position="18"/>
        <end position="391"/>
    </location>
</feature>
<dbReference type="InterPro" id="IPR034164">
    <property type="entry name" value="Pepsin-like_dom"/>
</dbReference>
<protein>
    <recommendedName>
        <fullName evidence="3">rhizopuspepsin</fullName>
        <ecNumber evidence="3">3.4.23.21</ecNumber>
    </recommendedName>
</protein>
<evidence type="ECO:0000313" key="8">
    <source>
        <dbReference type="EMBL" id="GAA5803638.1"/>
    </source>
</evidence>
<dbReference type="Gene3D" id="2.40.70.10">
    <property type="entry name" value="Acid Proteases"/>
    <property type="match status" value="2"/>
</dbReference>
<evidence type="ECO:0000256" key="3">
    <source>
        <dbReference type="ARBA" id="ARBA00013205"/>
    </source>
</evidence>
<keyword evidence="6" id="KW-0732">Signal</keyword>
<keyword evidence="9" id="KW-1185">Reference proteome</keyword>
<proteinExistence type="inferred from homology"/>
<feature type="domain" description="Peptidase A1" evidence="7">
    <location>
        <begin position="58"/>
        <end position="388"/>
    </location>
</feature>
<dbReference type="Proteomes" id="UP001476247">
    <property type="component" value="Unassembled WGS sequence"/>
</dbReference>
<keyword evidence="5" id="KW-0645">Protease</keyword>
<feature type="signal peptide" evidence="6">
    <location>
        <begin position="1"/>
        <end position="17"/>
    </location>
</feature>
<comment type="caution">
    <text evidence="8">The sequence shown here is derived from an EMBL/GenBank/DDBJ whole genome shotgun (WGS) entry which is preliminary data.</text>
</comment>
<dbReference type="EC" id="3.4.23.21" evidence="3"/>
<dbReference type="InterPro" id="IPR001969">
    <property type="entry name" value="Aspartic_peptidase_AS"/>
</dbReference>
<gene>
    <name evidence="8" type="ORF">HPULCUR_009121</name>
</gene>
<comment type="similarity">
    <text evidence="2 5">Belongs to the peptidase A1 family.</text>
</comment>
<keyword evidence="5" id="KW-0378">Hydrolase</keyword>
<evidence type="ECO:0000313" key="9">
    <source>
        <dbReference type="Proteomes" id="UP001476247"/>
    </source>
</evidence>
<evidence type="ECO:0000256" key="1">
    <source>
        <dbReference type="ARBA" id="ARBA00001130"/>
    </source>
</evidence>
<dbReference type="InterPro" id="IPR021109">
    <property type="entry name" value="Peptidase_aspartic_dom_sf"/>
</dbReference>
<dbReference type="SUPFAM" id="SSF50630">
    <property type="entry name" value="Acid proteases"/>
    <property type="match status" value="1"/>
</dbReference>
<name>A0ABP9Y9J3_9FUNG</name>
<sequence length="391" mass="43122">MKSIVFLISTAVACTWASSLVSIPFTAVERVGNGISSSGSKKLADLVDVPLKNIDLAYLIDIEIGSPPQPFTLLLDTGSSSTWVPIYGCGRYCGYPMNSLTPSNSSTFSTNNMLFSIRYGEGFSRGYYAQDTIRVNNVSVPLVNFAVSDYNDGELTADGADGILGIGPDKLSVYNNPDKKVIPTLVTTMFEQKIIDHNVFSVYFQPLAKVSGDLREQKRINGEIVFGGVHDRHITSNVSYVPTTSKRDFEDYWAVDIQTISVGNYTRKYESGISAMIDTGSTLVFLPRDIINHVFRGVKGLRRDFSGQYIVPCKSKTLPDIVLSMNNNTYTMTPEHYVITSGALAYSSESCYTYLQESPPFVDAILGYGFLQQYVSVYDNENSRIGFADRA</sequence>
<dbReference type="Pfam" id="PF00026">
    <property type="entry name" value="Asp"/>
    <property type="match status" value="1"/>
</dbReference>
<evidence type="ECO:0000256" key="4">
    <source>
        <dbReference type="ARBA" id="ARBA00022750"/>
    </source>
</evidence>
<accession>A0ABP9Y9J3</accession>
<dbReference type="CDD" id="cd05471">
    <property type="entry name" value="pepsin_like"/>
    <property type="match status" value="1"/>
</dbReference>
<dbReference type="InterPro" id="IPR001461">
    <property type="entry name" value="Aspartic_peptidase_A1"/>
</dbReference>
<evidence type="ECO:0000256" key="2">
    <source>
        <dbReference type="ARBA" id="ARBA00007447"/>
    </source>
</evidence>
<dbReference type="PROSITE" id="PS51767">
    <property type="entry name" value="PEPTIDASE_A1"/>
    <property type="match status" value="1"/>
</dbReference>
<dbReference type="InterPro" id="IPR033121">
    <property type="entry name" value="PEPTIDASE_A1"/>
</dbReference>
<dbReference type="PANTHER" id="PTHR47966:SF51">
    <property type="entry name" value="BETA-SITE APP-CLEAVING ENZYME, ISOFORM A-RELATED"/>
    <property type="match status" value="1"/>
</dbReference>
<dbReference type="PROSITE" id="PS00141">
    <property type="entry name" value="ASP_PROTEASE"/>
    <property type="match status" value="2"/>
</dbReference>
<organism evidence="8 9">
    <name type="scientific">Helicostylum pulchrum</name>
    <dbReference type="NCBI Taxonomy" id="562976"/>
    <lineage>
        <taxon>Eukaryota</taxon>
        <taxon>Fungi</taxon>
        <taxon>Fungi incertae sedis</taxon>
        <taxon>Mucoromycota</taxon>
        <taxon>Mucoromycotina</taxon>
        <taxon>Mucoromycetes</taxon>
        <taxon>Mucorales</taxon>
        <taxon>Mucorineae</taxon>
        <taxon>Mucoraceae</taxon>
        <taxon>Helicostylum</taxon>
    </lineage>
</organism>
<evidence type="ECO:0000256" key="5">
    <source>
        <dbReference type="RuleBase" id="RU000454"/>
    </source>
</evidence>
<evidence type="ECO:0000256" key="6">
    <source>
        <dbReference type="SAM" id="SignalP"/>
    </source>
</evidence>
<dbReference type="PANTHER" id="PTHR47966">
    <property type="entry name" value="BETA-SITE APP-CLEAVING ENZYME, ISOFORM A-RELATED"/>
    <property type="match status" value="1"/>
</dbReference>
<dbReference type="PRINTS" id="PR00792">
    <property type="entry name" value="PEPSIN"/>
</dbReference>
<dbReference type="EMBL" id="BAABUJ010000029">
    <property type="protein sequence ID" value="GAA5803638.1"/>
    <property type="molecule type" value="Genomic_DNA"/>
</dbReference>
<evidence type="ECO:0000259" key="7">
    <source>
        <dbReference type="PROSITE" id="PS51767"/>
    </source>
</evidence>
<reference evidence="8 9" key="1">
    <citation type="submission" date="2024-04" db="EMBL/GenBank/DDBJ databases">
        <title>genome sequences of Mucor flavus KT1a and Helicostylum pulchrum KT1b strains isolation_sourced from the surface of a dry-aged beef.</title>
        <authorList>
            <person name="Toyotome T."/>
            <person name="Hosono M."/>
            <person name="Torimaru M."/>
            <person name="Fukuda K."/>
            <person name="Mikami N."/>
        </authorList>
    </citation>
    <scope>NUCLEOTIDE SEQUENCE [LARGE SCALE GENOMIC DNA]</scope>
    <source>
        <strain evidence="8 9">KT1b</strain>
    </source>
</reference>
<comment type="catalytic activity">
    <reaction evidence="1">
        <text>Hydrolysis of proteins with broad specificity similar to that of pepsin A, preferring hydrophobic residues at P1 and P1'. Clots milk and activates trypsinogen. Does not cleave 4-Gln-|-His-5, but does cleave 10-His-|-Leu-11 and 12-Val-|-Glu-13 in B chain of insulin.</text>
        <dbReference type="EC" id="3.4.23.21"/>
    </reaction>
</comment>